<dbReference type="AlphaFoldDB" id="A0A7U3ZI87"/>
<name>A0A7U3ZI87_RUNSL</name>
<protein>
    <submittedName>
        <fullName evidence="2">Uncharacterized protein</fullName>
    </submittedName>
</protein>
<keyword evidence="1" id="KW-0472">Membrane</keyword>
<gene>
    <name evidence="2" type="ordered locus">Runsl_1258</name>
</gene>
<keyword evidence="1" id="KW-1133">Transmembrane helix</keyword>
<evidence type="ECO:0000256" key="1">
    <source>
        <dbReference type="SAM" id="Phobius"/>
    </source>
</evidence>
<reference evidence="3" key="1">
    <citation type="submission" date="2011-06" db="EMBL/GenBank/DDBJ databases">
        <title>The complete genome of chromosome of Runella slithyformis DSM 19594.</title>
        <authorList>
            <consortium name="US DOE Joint Genome Institute (JGI-PGF)"/>
            <person name="Lucas S."/>
            <person name="Han J."/>
            <person name="Lapidus A."/>
            <person name="Bruce D."/>
            <person name="Goodwin L."/>
            <person name="Pitluck S."/>
            <person name="Peters L."/>
            <person name="Kyrpides N."/>
            <person name="Mavromatis K."/>
            <person name="Ivanova N."/>
            <person name="Ovchinnikova G."/>
            <person name="Zhang X."/>
            <person name="Misra M."/>
            <person name="Detter J.C."/>
            <person name="Tapia R."/>
            <person name="Han C."/>
            <person name="Land M."/>
            <person name="Hauser L."/>
            <person name="Markowitz V."/>
            <person name="Cheng J.-F."/>
            <person name="Hugenholtz P."/>
            <person name="Woyke T."/>
            <person name="Wu D."/>
            <person name="Tindall B."/>
            <person name="Faehrich R."/>
            <person name="Brambilla E."/>
            <person name="Klenk H.-P."/>
            <person name="Eisen J.A."/>
        </authorList>
    </citation>
    <scope>NUCLEOTIDE SEQUENCE [LARGE SCALE GENOMIC DNA]</scope>
    <source>
        <strain evidence="3">ATCC 29530 / DSM 19594 / LMG 11500 / NCIMB 11436 / LSU 4</strain>
    </source>
</reference>
<sequence length="91" mass="10441">MKTKYFFLIAFAVFIGYAVFAWFYNQNQEKKNLQKLDELSRAKAVEPQMYDASGNPITGPIITYDIVEQGKIFDPIQLLRGTIGMFGFLGY</sequence>
<keyword evidence="1" id="KW-0812">Transmembrane</keyword>
<reference evidence="2 3" key="2">
    <citation type="journal article" date="2012" name="Stand. Genomic Sci.">
        <title>Complete genome sequence of the aquatic bacterium Runella slithyformis type strain (LSU 4(T)).</title>
        <authorList>
            <person name="Copeland A."/>
            <person name="Zhang X."/>
            <person name="Misra M."/>
            <person name="Lapidus A."/>
            <person name="Nolan M."/>
            <person name="Lucas S."/>
            <person name="Deshpande S."/>
            <person name="Cheng J.F."/>
            <person name="Tapia R."/>
            <person name="Goodwin L.A."/>
            <person name="Pitluck S."/>
            <person name="Liolios K."/>
            <person name="Pagani I."/>
            <person name="Ivanova N."/>
            <person name="Mikhailova N."/>
            <person name="Pati A."/>
            <person name="Chen A."/>
            <person name="Palaniappan K."/>
            <person name="Land M."/>
            <person name="Hauser L."/>
            <person name="Pan C."/>
            <person name="Jeffries C.D."/>
            <person name="Detter J.C."/>
            <person name="Brambilla E.M."/>
            <person name="Rohde M."/>
            <person name="Djao O.D."/>
            <person name="Goker M."/>
            <person name="Sikorski J."/>
            <person name="Tindall B.J."/>
            <person name="Woyke T."/>
            <person name="Bristow J."/>
            <person name="Eisen J.A."/>
            <person name="Markowitz V."/>
            <person name="Hugenholtz P."/>
            <person name="Kyrpides N.C."/>
            <person name="Klenk H.P."/>
            <person name="Mavromatis K."/>
        </authorList>
    </citation>
    <scope>NUCLEOTIDE SEQUENCE [LARGE SCALE GENOMIC DNA]</scope>
    <source>
        <strain evidence="3">ATCC 29530 / DSM 19594 / LMG 11500 / NCIMB 11436 / LSU 4</strain>
    </source>
</reference>
<dbReference type="EMBL" id="CP002859">
    <property type="protein sequence ID" value="AEI47685.1"/>
    <property type="molecule type" value="Genomic_DNA"/>
</dbReference>
<dbReference type="Proteomes" id="UP000000493">
    <property type="component" value="Chromosome"/>
</dbReference>
<dbReference type="RefSeq" id="WP_013927004.1">
    <property type="nucleotide sequence ID" value="NC_015703.1"/>
</dbReference>
<evidence type="ECO:0000313" key="2">
    <source>
        <dbReference type="EMBL" id="AEI47685.1"/>
    </source>
</evidence>
<keyword evidence="3" id="KW-1185">Reference proteome</keyword>
<organism evidence="2 3">
    <name type="scientific">Runella slithyformis (strain ATCC 29530 / DSM 19594 / LMG 11500 / NCIMB 11436 / LSU 4)</name>
    <dbReference type="NCBI Taxonomy" id="761193"/>
    <lineage>
        <taxon>Bacteria</taxon>
        <taxon>Pseudomonadati</taxon>
        <taxon>Bacteroidota</taxon>
        <taxon>Cytophagia</taxon>
        <taxon>Cytophagales</taxon>
        <taxon>Spirosomataceae</taxon>
        <taxon>Runella</taxon>
    </lineage>
</organism>
<accession>A0A7U3ZI87</accession>
<feature type="transmembrane region" description="Helical" evidence="1">
    <location>
        <begin position="6"/>
        <end position="25"/>
    </location>
</feature>
<dbReference type="KEGG" id="rsi:Runsl_1258"/>
<evidence type="ECO:0000313" key="3">
    <source>
        <dbReference type="Proteomes" id="UP000000493"/>
    </source>
</evidence>
<proteinExistence type="predicted"/>